<dbReference type="AlphaFoldDB" id="A0A162FJ71"/>
<dbReference type="PANTHER" id="PTHR42788:SF13">
    <property type="entry name" value="ALIPHATIC SULFONATES IMPORT ATP-BINDING PROTEIN SSUB"/>
    <property type="match status" value="1"/>
</dbReference>
<dbReference type="PROSITE" id="PS00211">
    <property type="entry name" value="ABC_TRANSPORTER_1"/>
    <property type="match status" value="1"/>
</dbReference>
<keyword evidence="3 5" id="KW-0067">ATP-binding</keyword>
<sequence>MNLDIYDGEFIAILGPSGCGKSTLLDLIGGLSTPNGGEVKIDNNIIEGPGLDRGIVFQQYALLPWRNALKNVTFPLEENKEEKDPEEIAKKYLSLVGLTGFEDRYPHELSGGMKQRVAIARALAIEPEILLMDEPFAAVDAQTRSILQTDLIKITENTKKTVVFITHSIDEAIFLADRVAIMTARPGVIKEIVNIPVTREYRLNTDFKSTTEFVRIRHKIWELLKEEVVKSQEIVEKQVEPEKILEKGGGI</sequence>
<proteinExistence type="predicted"/>
<keyword evidence="2" id="KW-0547">Nucleotide-binding</keyword>
<dbReference type="RefSeq" id="WP_245637483.1">
    <property type="nucleotide sequence ID" value="NZ_LWMT01000264.1"/>
</dbReference>
<dbReference type="GO" id="GO:0016887">
    <property type="term" value="F:ATP hydrolysis activity"/>
    <property type="evidence" value="ECO:0007669"/>
    <property type="project" value="InterPro"/>
</dbReference>
<dbReference type="InterPro" id="IPR027417">
    <property type="entry name" value="P-loop_NTPase"/>
</dbReference>
<gene>
    <name evidence="5" type="primary">cmpD_2</name>
    <name evidence="5" type="ORF">MBFIL_16140</name>
</gene>
<dbReference type="STRING" id="55758.MBFIL_16140"/>
<name>A0A162FJ71_9EURY</name>
<evidence type="ECO:0000313" key="5">
    <source>
        <dbReference type="EMBL" id="KZX10780.1"/>
    </source>
</evidence>
<dbReference type="InterPro" id="IPR003439">
    <property type="entry name" value="ABC_transporter-like_ATP-bd"/>
</dbReference>
<dbReference type="Pfam" id="PF00005">
    <property type="entry name" value="ABC_tran"/>
    <property type="match status" value="1"/>
</dbReference>
<comment type="caution">
    <text evidence="5">The sequence shown here is derived from an EMBL/GenBank/DDBJ whole genome shotgun (WGS) entry which is preliminary data.</text>
</comment>
<organism evidence="5 6">
    <name type="scientific">Methanobrevibacter filiformis</name>
    <dbReference type="NCBI Taxonomy" id="55758"/>
    <lineage>
        <taxon>Archaea</taxon>
        <taxon>Methanobacteriati</taxon>
        <taxon>Methanobacteriota</taxon>
        <taxon>Methanomada group</taxon>
        <taxon>Methanobacteria</taxon>
        <taxon>Methanobacteriales</taxon>
        <taxon>Methanobacteriaceae</taxon>
        <taxon>Methanobrevibacter</taxon>
    </lineage>
</organism>
<dbReference type="PROSITE" id="PS50893">
    <property type="entry name" value="ABC_TRANSPORTER_2"/>
    <property type="match status" value="1"/>
</dbReference>
<keyword evidence="5" id="KW-0378">Hydrolase</keyword>
<dbReference type="EMBL" id="LWMT01000264">
    <property type="protein sequence ID" value="KZX10780.1"/>
    <property type="molecule type" value="Genomic_DNA"/>
</dbReference>
<protein>
    <submittedName>
        <fullName evidence="5">Bicarbonate transport ATP-binding protein CmpD</fullName>
        <ecNumber evidence="5">3.6.3.-</ecNumber>
    </submittedName>
</protein>
<evidence type="ECO:0000256" key="1">
    <source>
        <dbReference type="ARBA" id="ARBA00022448"/>
    </source>
</evidence>
<evidence type="ECO:0000313" key="6">
    <source>
        <dbReference type="Proteomes" id="UP000077066"/>
    </source>
</evidence>
<dbReference type="PATRIC" id="fig|55758.3.peg.1822"/>
<dbReference type="PANTHER" id="PTHR42788">
    <property type="entry name" value="TAURINE IMPORT ATP-BINDING PROTEIN-RELATED"/>
    <property type="match status" value="1"/>
</dbReference>
<keyword evidence="1" id="KW-0813">Transport</keyword>
<evidence type="ECO:0000256" key="2">
    <source>
        <dbReference type="ARBA" id="ARBA00022741"/>
    </source>
</evidence>
<dbReference type="EC" id="3.6.3.-" evidence="5"/>
<accession>A0A162FJ71</accession>
<dbReference type="Proteomes" id="UP000077066">
    <property type="component" value="Unassembled WGS sequence"/>
</dbReference>
<dbReference type="InterPro" id="IPR050166">
    <property type="entry name" value="ABC_transporter_ATP-bind"/>
</dbReference>
<dbReference type="InterPro" id="IPR017871">
    <property type="entry name" value="ABC_transporter-like_CS"/>
</dbReference>
<evidence type="ECO:0000259" key="4">
    <source>
        <dbReference type="PROSITE" id="PS50893"/>
    </source>
</evidence>
<dbReference type="InterPro" id="IPR003593">
    <property type="entry name" value="AAA+_ATPase"/>
</dbReference>
<evidence type="ECO:0000256" key="3">
    <source>
        <dbReference type="ARBA" id="ARBA00022840"/>
    </source>
</evidence>
<feature type="domain" description="ABC transporter" evidence="4">
    <location>
        <begin position="1"/>
        <end position="205"/>
    </location>
</feature>
<reference evidence="5 6" key="1">
    <citation type="submission" date="2016-04" db="EMBL/GenBank/DDBJ databases">
        <title>Genome sequence of Methanobrevibacter filiformis DSM 11501.</title>
        <authorList>
            <person name="Poehlein A."/>
            <person name="Seedorf H."/>
            <person name="Daniel R."/>
        </authorList>
    </citation>
    <scope>NUCLEOTIDE SEQUENCE [LARGE SCALE GENOMIC DNA]</scope>
    <source>
        <strain evidence="5 6">DSM 11501</strain>
    </source>
</reference>
<dbReference type="GO" id="GO:0005524">
    <property type="term" value="F:ATP binding"/>
    <property type="evidence" value="ECO:0007669"/>
    <property type="project" value="UniProtKB-KW"/>
</dbReference>
<dbReference type="Gene3D" id="3.40.50.300">
    <property type="entry name" value="P-loop containing nucleotide triphosphate hydrolases"/>
    <property type="match status" value="1"/>
</dbReference>
<dbReference type="SUPFAM" id="SSF52540">
    <property type="entry name" value="P-loop containing nucleoside triphosphate hydrolases"/>
    <property type="match status" value="1"/>
</dbReference>
<dbReference type="SMART" id="SM00382">
    <property type="entry name" value="AAA"/>
    <property type="match status" value="1"/>
</dbReference>
<dbReference type="CDD" id="cd03293">
    <property type="entry name" value="ABC_NrtD_SsuB_transporters"/>
    <property type="match status" value="1"/>
</dbReference>
<keyword evidence="6" id="KW-1185">Reference proteome</keyword>